<keyword evidence="1" id="KW-0805">Transcription regulation</keyword>
<dbReference type="PROSITE" id="PS50977">
    <property type="entry name" value="HTH_TETR_2"/>
    <property type="match status" value="1"/>
</dbReference>
<evidence type="ECO:0000256" key="3">
    <source>
        <dbReference type="ARBA" id="ARBA00023163"/>
    </source>
</evidence>
<evidence type="ECO:0000256" key="1">
    <source>
        <dbReference type="ARBA" id="ARBA00023015"/>
    </source>
</evidence>
<reference evidence="7" key="1">
    <citation type="journal article" date="2019" name="Int. J. Syst. Evol. Microbiol.">
        <title>The Global Catalogue of Microorganisms (GCM) 10K type strain sequencing project: providing services to taxonomists for standard genome sequencing and annotation.</title>
        <authorList>
            <consortium name="The Broad Institute Genomics Platform"/>
            <consortium name="The Broad Institute Genome Sequencing Center for Infectious Disease"/>
            <person name="Wu L."/>
            <person name="Ma J."/>
        </authorList>
    </citation>
    <scope>NUCLEOTIDE SEQUENCE [LARGE SCALE GENOMIC DNA]</scope>
    <source>
        <strain evidence="7">JCM 17933</strain>
    </source>
</reference>
<dbReference type="EMBL" id="BAABHF010000042">
    <property type="protein sequence ID" value="GAA4508007.1"/>
    <property type="molecule type" value="Genomic_DNA"/>
</dbReference>
<protein>
    <recommendedName>
        <fullName evidence="5">HTH tetR-type domain-containing protein</fullName>
    </recommendedName>
</protein>
<sequence>MAVVPIATLGVVALIGGNIAVRRYGAMVMTTRQAATAARREQIIRAAIALLAERGYQATTFEAICQEAGLSSKRLITYHFSSKDALFAAVADQIVADGETFMRSAIEAATGARELLATVIRANVAFIADHAPQVRALRQILLNGGLGDWERHHIESVNRLARLFADGQRTGAFRSFDPQVMAAALRASIDSAATLLSAGLDPGVCAGELVELFDRCTREES</sequence>
<dbReference type="Gene3D" id="1.10.357.10">
    <property type="entry name" value="Tetracycline Repressor, domain 2"/>
    <property type="match status" value="1"/>
</dbReference>
<dbReference type="InterPro" id="IPR009057">
    <property type="entry name" value="Homeodomain-like_sf"/>
</dbReference>
<evidence type="ECO:0000256" key="2">
    <source>
        <dbReference type="ARBA" id="ARBA00023125"/>
    </source>
</evidence>
<keyword evidence="2 4" id="KW-0238">DNA-binding</keyword>
<gene>
    <name evidence="6" type="ORF">GCM10023191_067250</name>
</gene>
<dbReference type="RefSeq" id="WP_345470731.1">
    <property type="nucleotide sequence ID" value="NZ_BAABHF010000042.1"/>
</dbReference>
<proteinExistence type="predicted"/>
<organism evidence="6 7">
    <name type="scientific">Actinoallomurus oryzae</name>
    <dbReference type="NCBI Taxonomy" id="502180"/>
    <lineage>
        <taxon>Bacteria</taxon>
        <taxon>Bacillati</taxon>
        <taxon>Actinomycetota</taxon>
        <taxon>Actinomycetes</taxon>
        <taxon>Streptosporangiales</taxon>
        <taxon>Thermomonosporaceae</taxon>
        <taxon>Actinoallomurus</taxon>
    </lineage>
</organism>
<dbReference type="InterPro" id="IPR050109">
    <property type="entry name" value="HTH-type_TetR-like_transc_reg"/>
</dbReference>
<dbReference type="PANTHER" id="PTHR30055">
    <property type="entry name" value="HTH-TYPE TRANSCRIPTIONAL REGULATOR RUTR"/>
    <property type="match status" value="1"/>
</dbReference>
<keyword evidence="3" id="KW-0804">Transcription</keyword>
<dbReference type="PANTHER" id="PTHR30055:SF234">
    <property type="entry name" value="HTH-TYPE TRANSCRIPTIONAL REGULATOR BETI"/>
    <property type="match status" value="1"/>
</dbReference>
<evidence type="ECO:0000256" key="4">
    <source>
        <dbReference type="PROSITE-ProRule" id="PRU00335"/>
    </source>
</evidence>
<dbReference type="Pfam" id="PF00440">
    <property type="entry name" value="TetR_N"/>
    <property type="match status" value="1"/>
</dbReference>
<dbReference type="SUPFAM" id="SSF48498">
    <property type="entry name" value="Tetracyclin repressor-like, C-terminal domain"/>
    <property type="match status" value="1"/>
</dbReference>
<name>A0ABP8QQX6_9ACTN</name>
<evidence type="ECO:0000313" key="7">
    <source>
        <dbReference type="Proteomes" id="UP001500503"/>
    </source>
</evidence>
<dbReference type="SUPFAM" id="SSF46689">
    <property type="entry name" value="Homeodomain-like"/>
    <property type="match status" value="1"/>
</dbReference>
<evidence type="ECO:0000259" key="5">
    <source>
        <dbReference type="PROSITE" id="PS50977"/>
    </source>
</evidence>
<comment type="caution">
    <text evidence="4">Lacks conserved residue(s) required for the propagation of feature annotation.</text>
</comment>
<dbReference type="Gene3D" id="1.10.10.60">
    <property type="entry name" value="Homeodomain-like"/>
    <property type="match status" value="1"/>
</dbReference>
<keyword evidence="7" id="KW-1185">Reference proteome</keyword>
<dbReference type="InterPro" id="IPR036271">
    <property type="entry name" value="Tet_transcr_reg_TetR-rel_C_sf"/>
</dbReference>
<evidence type="ECO:0000313" key="6">
    <source>
        <dbReference type="EMBL" id="GAA4508007.1"/>
    </source>
</evidence>
<dbReference type="InterPro" id="IPR001647">
    <property type="entry name" value="HTH_TetR"/>
</dbReference>
<comment type="caution">
    <text evidence="6">The sequence shown here is derived from an EMBL/GenBank/DDBJ whole genome shotgun (WGS) entry which is preliminary data.</text>
</comment>
<feature type="domain" description="HTH tetR-type" evidence="5">
    <location>
        <begin position="37"/>
        <end position="98"/>
    </location>
</feature>
<dbReference type="Proteomes" id="UP001500503">
    <property type="component" value="Unassembled WGS sequence"/>
</dbReference>
<accession>A0ABP8QQX6</accession>